<dbReference type="PANTHER" id="PTHR13677">
    <property type="entry name" value="LD41638P"/>
    <property type="match status" value="1"/>
</dbReference>
<accession>A0A1J4J0A0</accession>
<evidence type="ECO:0000313" key="3">
    <source>
        <dbReference type="Proteomes" id="UP000179807"/>
    </source>
</evidence>
<comment type="caution">
    <text evidence="2">The sequence shown here is derived from an EMBL/GenBank/DDBJ whole genome shotgun (WGS) entry which is preliminary data.</text>
</comment>
<dbReference type="EMBL" id="MLAK01001442">
    <property type="protein sequence ID" value="OHS93024.1"/>
    <property type="molecule type" value="Genomic_DNA"/>
</dbReference>
<evidence type="ECO:0000256" key="1">
    <source>
        <dbReference type="SAM" id="MobiDB-lite"/>
    </source>
</evidence>
<dbReference type="GO" id="GO:0005085">
    <property type="term" value="F:guanyl-nucleotide exchange factor activity"/>
    <property type="evidence" value="ECO:0007669"/>
    <property type="project" value="InterPro"/>
</dbReference>
<dbReference type="RefSeq" id="XP_068346161.1">
    <property type="nucleotide sequence ID" value="XM_068513337.1"/>
</dbReference>
<sequence length="444" mass="51066">MALFCDAACLVKFTREKGAHIVKLVPEDFDFGGNDQFIVSCAFPELYSQADSIFASSIHCANCYTWSFIFDKTQYSIILSSHHFLADVFLNFLQSIKACFSGKDPDFIFNETWKLVTSWPYDQPKNTLTIISPTTNENNDKSNKRTNSNSNRNLNADLDNNSSRTCCGVDFDYDVESHEISLGNHQIFFSAFDPGVWLGVDVNYHIIWHTLLTGKNILLVGDNPYQVTNAVFSVISLCMPFMYCEEYLAFTRLGDPRFAEVINGSTRYKIVGTTNRLVLERCKQFSVIGVLKDPIDPKIDVRDPIYRRSKSLTLKLEDVLNDLIDEDPYSDYLGLNIVKEDLEGYFSHSKARSKQLTIEEVLEFQKTHTFRKWRKAISGRPTFRDAFLSVQPMQVLENRKDEELEHILDILQTLEKKYENDGHMLAVIGRHKHIAKQKLKDHKK</sequence>
<dbReference type="Proteomes" id="UP000179807">
    <property type="component" value="Unassembled WGS sequence"/>
</dbReference>
<dbReference type="GeneID" id="94848041"/>
<dbReference type="OrthoDB" id="10265409at2759"/>
<proteinExistence type="predicted"/>
<dbReference type="PANTHER" id="PTHR13677:SF0">
    <property type="entry name" value="LD41638P"/>
    <property type="match status" value="1"/>
</dbReference>
<feature type="compositionally biased region" description="Low complexity" evidence="1">
    <location>
        <begin position="145"/>
        <end position="157"/>
    </location>
</feature>
<protein>
    <recommendedName>
        <fullName evidence="4">UDENN domain-containing protein</fullName>
    </recommendedName>
</protein>
<keyword evidence="3" id="KW-1185">Reference proteome</keyword>
<gene>
    <name evidence="2" type="ORF">TRFO_40661</name>
</gene>
<dbReference type="GO" id="GO:0055037">
    <property type="term" value="C:recycling endosome"/>
    <property type="evidence" value="ECO:0007669"/>
    <property type="project" value="TreeGrafter"/>
</dbReference>
<reference evidence="2" key="1">
    <citation type="submission" date="2016-10" db="EMBL/GenBank/DDBJ databases">
        <authorList>
            <person name="Benchimol M."/>
            <person name="Almeida L.G."/>
            <person name="Vasconcelos A.T."/>
            <person name="Perreira-Neves A."/>
            <person name="Rosa I.A."/>
            <person name="Tasca T."/>
            <person name="Bogo M.R."/>
            <person name="de Souza W."/>
        </authorList>
    </citation>
    <scope>NUCLEOTIDE SEQUENCE [LARGE SCALE GENOMIC DNA]</scope>
    <source>
        <strain evidence="2">K</strain>
    </source>
</reference>
<evidence type="ECO:0000313" key="2">
    <source>
        <dbReference type="EMBL" id="OHS93024.1"/>
    </source>
</evidence>
<dbReference type="InterPro" id="IPR024224">
    <property type="entry name" value="DENND6"/>
</dbReference>
<feature type="region of interest" description="Disordered" evidence="1">
    <location>
        <begin position="130"/>
        <end position="157"/>
    </location>
</feature>
<dbReference type="VEuPathDB" id="TrichDB:TRFO_40661"/>
<name>A0A1J4J0A0_9EUKA</name>
<evidence type="ECO:0008006" key="4">
    <source>
        <dbReference type="Google" id="ProtNLM"/>
    </source>
</evidence>
<dbReference type="AlphaFoldDB" id="A0A1J4J0A0"/>
<organism evidence="2 3">
    <name type="scientific">Tritrichomonas foetus</name>
    <dbReference type="NCBI Taxonomy" id="1144522"/>
    <lineage>
        <taxon>Eukaryota</taxon>
        <taxon>Metamonada</taxon>
        <taxon>Parabasalia</taxon>
        <taxon>Tritrichomonadida</taxon>
        <taxon>Tritrichomonadidae</taxon>
        <taxon>Tritrichomonas</taxon>
    </lineage>
</organism>